<dbReference type="EMBL" id="JARKIE010000100">
    <property type="protein sequence ID" value="KAJ7686011.1"/>
    <property type="molecule type" value="Genomic_DNA"/>
</dbReference>
<accession>A0AAD7D9B4</accession>
<keyword evidence="2" id="KW-1133">Transmembrane helix</keyword>
<keyword evidence="2" id="KW-0812">Transmembrane</keyword>
<sequence length="95" mass="10727">MNANRSLRSTPKSTACPQSSRRLCIPSTARATLTPTHTPTHRQCRSQFPISRVMVARTSLRAGVPSAVSCRDRQLRLRFSSCILWLIIYYVAHNL</sequence>
<evidence type="ECO:0000256" key="1">
    <source>
        <dbReference type="SAM" id="MobiDB-lite"/>
    </source>
</evidence>
<gene>
    <name evidence="3" type="ORF">B0H17DRAFT_1072838</name>
</gene>
<dbReference type="AlphaFoldDB" id="A0AAD7D9B4"/>
<evidence type="ECO:0000313" key="4">
    <source>
        <dbReference type="Proteomes" id="UP001221757"/>
    </source>
</evidence>
<comment type="caution">
    <text evidence="3">The sequence shown here is derived from an EMBL/GenBank/DDBJ whole genome shotgun (WGS) entry which is preliminary data.</text>
</comment>
<keyword evidence="4" id="KW-1185">Reference proteome</keyword>
<feature type="region of interest" description="Disordered" evidence="1">
    <location>
        <begin position="1"/>
        <end position="20"/>
    </location>
</feature>
<name>A0AAD7D9B4_MYCRO</name>
<keyword evidence="2" id="KW-0472">Membrane</keyword>
<feature type="transmembrane region" description="Helical" evidence="2">
    <location>
        <begin position="75"/>
        <end position="92"/>
    </location>
</feature>
<protein>
    <submittedName>
        <fullName evidence="3">Uncharacterized protein</fullName>
    </submittedName>
</protein>
<evidence type="ECO:0000256" key="2">
    <source>
        <dbReference type="SAM" id="Phobius"/>
    </source>
</evidence>
<dbReference type="Proteomes" id="UP001221757">
    <property type="component" value="Unassembled WGS sequence"/>
</dbReference>
<organism evidence="3 4">
    <name type="scientific">Mycena rosella</name>
    <name type="common">Pink bonnet</name>
    <name type="synonym">Agaricus rosellus</name>
    <dbReference type="NCBI Taxonomy" id="1033263"/>
    <lineage>
        <taxon>Eukaryota</taxon>
        <taxon>Fungi</taxon>
        <taxon>Dikarya</taxon>
        <taxon>Basidiomycota</taxon>
        <taxon>Agaricomycotina</taxon>
        <taxon>Agaricomycetes</taxon>
        <taxon>Agaricomycetidae</taxon>
        <taxon>Agaricales</taxon>
        <taxon>Marasmiineae</taxon>
        <taxon>Mycenaceae</taxon>
        <taxon>Mycena</taxon>
    </lineage>
</organism>
<evidence type="ECO:0000313" key="3">
    <source>
        <dbReference type="EMBL" id="KAJ7686011.1"/>
    </source>
</evidence>
<reference evidence="3" key="1">
    <citation type="submission" date="2023-03" db="EMBL/GenBank/DDBJ databases">
        <title>Massive genome expansion in bonnet fungi (Mycena s.s.) driven by repeated elements and novel gene families across ecological guilds.</title>
        <authorList>
            <consortium name="Lawrence Berkeley National Laboratory"/>
            <person name="Harder C.B."/>
            <person name="Miyauchi S."/>
            <person name="Viragh M."/>
            <person name="Kuo A."/>
            <person name="Thoen E."/>
            <person name="Andreopoulos B."/>
            <person name="Lu D."/>
            <person name="Skrede I."/>
            <person name="Drula E."/>
            <person name="Henrissat B."/>
            <person name="Morin E."/>
            <person name="Kohler A."/>
            <person name="Barry K."/>
            <person name="LaButti K."/>
            <person name="Morin E."/>
            <person name="Salamov A."/>
            <person name="Lipzen A."/>
            <person name="Mereny Z."/>
            <person name="Hegedus B."/>
            <person name="Baldrian P."/>
            <person name="Stursova M."/>
            <person name="Weitz H."/>
            <person name="Taylor A."/>
            <person name="Grigoriev I.V."/>
            <person name="Nagy L.G."/>
            <person name="Martin F."/>
            <person name="Kauserud H."/>
        </authorList>
    </citation>
    <scope>NUCLEOTIDE SEQUENCE</scope>
    <source>
        <strain evidence="3">CBHHK067</strain>
    </source>
</reference>
<proteinExistence type="predicted"/>